<dbReference type="InterPro" id="IPR027417">
    <property type="entry name" value="P-loop_NTPase"/>
</dbReference>
<name>A0AA41WZ57_9ALTE</name>
<dbReference type="GO" id="GO:0005524">
    <property type="term" value="F:ATP binding"/>
    <property type="evidence" value="ECO:0007669"/>
    <property type="project" value="UniProtKB-UniRule"/>
</dbReference>
<evidence type="ECO:0000256" key="13">
    <source>
        <dbReference type="HAMAP-Rule" id="MF_00409"/>
    </source>
</evidence>
<comment type="pathway">
    <text evidence="2 13">Glycolipid biosynthesis; lipid IV(A) biosynthesis; lipid IV(A) from (3R)-3-hydroxytetradecanoyl-[acyl-carrier-protein] and UDP-N-acetyl-alpha-D-glucosamine: step 6/6.</text>
</comment>
<dbReference type="GO" id="GO:0005886">
    <property type="term" value="C:plasma membrane"/>
    <property type="evidence" value="ECO:0007669"/>
    <property type="project" value="TreeGrafter"/>
</dbReference>
<reference evidence="15" key="1">
    <citation type="submission" date="2022-07" db="EMBL/GenBank/DDBJ databases">
        <title>Characterization of the Novel Bacterium Alteromonas immobilis LMIT006 and Alteromonas gregis LMIT007.</title>
        <authorList>
            <person name="Lin X."/>
        </authorList>
    </citation>
    <scope>NUCLEOTIDE SEQUENCE</scope>
    <source>
        <strain evidence="15">LMIT007</strain>
    </source>
</reference>
<keyword evidence="5 13" id="KW-0444">Lipid biosynthesis</keyword>
<comment type="catalytic activity">
    <reaction evidence="13">
        <text>a lipid A disaccharide + ATP = a lipid IVA + ADP + H(+)</text>
        <dbReference type="Rhea" id="RHEA:67840"/>
        <dbReference type="ChEBI" id="CHEBI:15378"/>
        <dbReference type="ChEBI" id="CHEBI:30616"/>
        <dbReference type="ChEBI" id="CHEBI:176343"/>
        <dbReference type="ChEBI" id="CHEBI:176425"/>
        <dbReference type="ChEBI" id="CHEBI:456216"/>
        <dbReference type="EC" id="2.7.1.130"/>
    </reaction>
</comment>
<evidence type="ECO:0000256" key="14">
    <source>
        <dbReference type="SAM" id="Phobius"/>
    </source>
</evidence>
<feature type="transmembrane region" description="Helical" evidence="14">
    <location>
        <begin position="12"/>
        <end position="28"/>
    </location>
</feature>
<dbReference type="RefSeq" id="WP_254100407.1">
    <property type="nucleotide sequence ID" value="NZ_JANATA010000011.1"/>
</dbReference>
<evidence type="ECO:0000256" key="5">
    <source>
        <dbReference type="ARBA" id="ARBA00022516"/>
    </source>
</evidence>
<dbReference type="EC" id="2.7.1.130" evidence="3 13"/>
<dbReference type="HAMAP" id="MF_00409">
    <property type="entry name" value="LpxK"/>
    <property type="match status" value="1"/>
</dbReference>
<dbReference type="GO" id="GO:0009245">
    <property type="term" value="P:lipid A biosynthetic process"/>
    <property type="evidence" value="ECO:0007669"/>
    <property type="project" value="UniProtKB-UniRule"/>
</dbReference>
<evidence type="ECO:0000256" key="1">
    <source>
        <dbReference type="ARBA" id="ARBA00002274"/>
    </source>
</evidence>
<keyword evidence="14" id="KW-0472">Membrane</keyword>
<sequence>MSFIEKAWQNNSTWLWLLWPLSVIFRLLSGLRRWLFNVGLLASERLSIPVIIVGNISVGGNGKTPVVIAIAEYLQAQGYQPGVLSRGYGGTCTDFPHLLTPACSADLVGDEPALMQGRLGIPVVIDPDRVRGGKLLAQTCDVIICDDGLQHYRLQRDIEIVVMDERRLGNGQLLPMGPLREGAWRLSSIDYLIVNNSIARTEQEVEMQLIPGKVCSFASSETTSVPDSFSTAIAAIGNPKRFFQYLSDNGFTIESTQAFPDHHRYQPEDLDTQATIIMTEKDAVKCKAFASENWFYLPVSARFNKDFLVRLERSLLALIRNNN</sequence>
<evidence type="ECO:0000256" key="2">
    <source>
        <dbReference type="ARBA" id="ARBA00004870"/>
    </source>
</evidence>
<keyword evidence="10 13" id="KW-0067">ATP-binding</keyword>
<keyword evidence="8 13" id="KW-0547">Nucleotide-binding</keyword>
<evidence type="ECO:0000256" key="3">
    <source>
        <dbReference type="ARBA" id="ARBA00012071"/>
    </source>
</evidence>
<keyword evidence="14" id="KW-1133">Transmembrane helix</keyword>
<keyword evidence="7 13" id="KW-0808">Transferase</keyword>
<comment type="function">
    <text evidence="1 13">Transfers the gamma-phosphate of ATP to the 4'-position of a tetraacyldisaccharide 1-phosphate intermediate (termed DS-1-P) to form tetraacyldisaccharide 1,4'-bis-phosphate (lipid IVA).</text>
</comment>
<evidence type="ECO:0000313" key="15">
    <source>
        <dbReference type="EMBL" id="MCP3428790.1"/>
    </source>
</evidence>
<dbReference type="Pfam" id="PF02606">
    <property type="entry name" value="LpxK"/>
    <property type="match status" value="1"/>
</dbReference>
<evidence type="ECO:0000256" key="9">
    <source>
        <dbReference type="ARBA" id="ARBA00022777"/>
    </source>
</evidence>
<dbReference type="AlphaFoldDB" id="A0AA41WZ57"/>
<evidence type="ECO:0000256" key="4">
    <source>
        <dbReference type="ARBA" id="ARBA00016436"/>
    </source>
</evidence>
<keyword evidence="9 13" id="KW-0418">Kinase</keyword>
<keyword evidence="6 13" id="KW-0441">Lipid A biosynthesis</keyword>
<dbReference type="InterPro" id="IPR003758">
    <property type="entry name" value="LpxK"/>
</dbReference>
<feature type="binding site" evidence="13">
    <location>
        <begin position="57"/>
        <end position="64"/>
    </location>
    <ligand>
        <name>ATP</name>
        <dbReference type="ChEBI" id="CHEBI:30616"/>
    </ligand>
</feature>
<gene>
    <name evidence="13 15" type="primary">lpxK</name>
    <name evidence="15" type="ORF">NLF92_07505</name>
</gene>
<dbReference type="GO" id="GO:0009244">
    <property type="term" value="P:lipopolysaccharide core region biosynthetic process"/>
    <property type="evidence" value="ECO:0007669"/>
    <property type="project" value="TreeGrafter"/>
</dbReference>
<protein>
    <recommendedName>
        <fullName evidence="4 13">Tetraacyldisaccharide 4'-kinase</fullName>
        <ecNumber evidence="3 13">2.7.1.130</ecNumber>
    </recommendedName>
    <alternativeName>
        <fullName evidence="12 13">Lipid A 4'-kinase</fullName>
    </alternativeName>
</protein>
<dbReference type="Proteomes" id="UP001165413">
    <property type="component" value="Unassembled WGS sequence"/>
</dbReference>
<dbReference type="SUPFAM" id="SSF52540">
    <property type="entry name" value="P-loop containing nucleoside triphosphate hydrolases"/>
    <property type="match status" value="1"/>
</dbReference>
<keyword evidence="14" id="KW-0812">Transmembrane</keyword>
<dbReference type="EMBL" id="JANATA010000011">
    <property type="protein sequence ID" value="MCP3428790.1"/>
    <property type="molecule type" value="Genomic_DNA"/>
</dbReference>
<dbReference type="NCBIfam" id="TIGR00682">
    <property type="entry name" value="lpxK"/>
    <property type="match status" value="1"/>
</dbReference>
<evidence type="ECO:0000256" key="10">
    <source>
        <dbReference type="ARBA" id="ARBA00022840"/>
    </source>
</evidence>
<dbReference type="PANTHER" id="PTHR42724:SF1">
    <property type="entry name" value="TETRAACYLDISACCHARIDE 4'-KINASE, MITOCHONDRIAL-RELATED"/>
    <property type="match status" value="1"/>
</dbReference>
<accession>A0AA41WZ57</accession>
<dbReference type="GO" id="GO:0009029">
    <property type="term" value="F:lipid-A 4'-kinase activity"/>
    <property type="evidence" value="ECO:0007669"/>
    <property type="project" value="UniProtKB-UniRule"/>
</dbReference>
<evidence type="ECO:0000256" key="11">
    <source>
        <dbReference type="ARBA" id="ARBA00023098"/>
    </source>
</evidence>
<organism evidence="15 16">
    <name type="scientific">Opacimonas viscosa</name>
    <dbReference type="NCBI Taxonomy" id="2961944"/>
    <lineage>
        <taxon>Bacteria</taxon>
        <taxon>Pseudomonadati</taxon>
        <taxon>Pseudomonadota</taxon>
        <taxon>Gammaproteobacteria</taxon>
        <taxon>Alteromonadales</taxon>
        <taxon>Alteromonadaceae</taxon>
        <taxon>Opacimonas</taxon>
    </lineage>
</organism>
<evidence type="ECO:0000256" key="8">
    <source>
        <dbReference type="ARBA" id="ARBA00022741"/>
    </source>
</evidence>
<keyword evidence="11 13" id="KW-0443">Lipid metabolism</keyword>
<proteinExistence type="inferred from homology"/>
<evidence type="ECO:0000256" key="7">
    <source>
        <dbReference type="ARBA" id="ARBA00022679"/>
    </source>
</evidence>
<comment type="similarity">
    <text evidence="13">Belongs to the LpxK family.</text>
</comment>
<dbReference type="PANTHER" id="PTHR42724">
    <property type="entry name" value="TETRAACYLDISACCHARIDE 4'-KINASE"/>
    <property type="match status" value="1"/>
</dbReference>
<evidence type="ECO:0000313" key="16">
    <source>
        <dbReference type="Proteomes" id="UP001165413"/>
    </source>
</evidence>
<comment type="caution">
    <text evidence="15">The sequence shown here is derived from an EMBL/GenBank/DDBJ whole genome shotgun (WGS) entry which is preliminary data.</text>
</comment>
<evidence type="ECO:0000256" key="6">
    <source>
        <dbReference type="ARBA" id="ARBA00022556"/>
    </source>
</evidence>
<evidence type="ECO:0000256" key="12">
    <source>
        <dbReference type="ARBA" id="ARBA00029757"/>
    </source>
</evidence>
<keyword evidence="16" id="KW-1185">Reference proteome</keyword>